<protein>
    <recommendedName>
        <fullName evidence="1">Bacterial Ig-like domain-containing protein</fullName>
    </recommendedName>
</protein>
<sequence length="139" mass="15428">MTFNGVGARYIRITAKDSWGSQYWGLSEVVFIEADGGEIETVENINAETVIGQYPQLPIFANVAYKNQSQGMKAVKWDSIDPSILNKEGEYSISGKIIDTEVNVTCTLKVNKMESTVNKKNLSRLINIVIGKEEIAYST</sequence>
<dbReference type="Pfam" id="PF07532">
    <property type="entry name" value="Big_4"/>
    <property type="match status" value="1"/>
</dbReference>
<evidence type="ECO:0000313" key="3">
    <source>
        <dbReference type="Proteomes" id="UP001289066"/>
    </source>
</evidence>
<proteinExistence type="predicted"/>
<gene>
    <name evidence="2" type="ORF">GNF81_20750</name>
</gene>
<evidence type="ECO:0000259" key="1">
    <source>
        <dbReference type="Pfam" id="PF07532"/>
    </source>
</evidence>
<evidence type="ECO:0000313" key="2">
    <source>
        <dbReference type="EMBL" id="MDZ5035119.1"/>
    </source>
</evidence>
<accession>A0AAW9JB54</accession>
<comment type="caution">
    <text evidence="2">The sequence shown here is derived from an EMBL/GenBank/DDBJ whole genome shotgun (WGS) entry which is preliminary data.</text>
</comment>
<feature type="non-terminal residue" evidence="2">
    <location>
        <position position="139"/>
    </location>
</feature>
<dbReference type="Proteomes" id="UP001289066">
    <property type="component" value="Unassembled WGS sequence"/>
</dbReference>
<dbReference type="AlphaFoldDB" id="A0AAW9JB54"/>
<dbReference type="EMBL" id="WNVG01001279">
    <property type="protein sequence ID" value="MDZ5035119.1"/>
    <property type="molecule type" value="Genomic_DNA"/>
</dbReference>
<dbReference type="InterPro" id="IPR011081">
    <property type="entry name" value="Big_4"/>
</dbReference>
<reference evidence="2" key="1">
    <citation type="submission" date="2019-11" db="EMBL/GenBank/DDBJ databases">
        <title>Characterization of Clostridium perfringens isolates from swine manure treated agricultural soils.</title>
        <authorList>
            <person name="Wushke S.T."/>
        </authorList>
    </citation>
    <scope>NUCLEOTIDE SEQUENCE</scope>
    <source>
        <strain evidence="2">X15</strain>
    </source>
</reference>
<name>A0AAW9JB54_CLOPF</name>
<feature type="domain" description="Bacterial Ig-like" evidence="1">
    <location>
        <begin position="42"/>
        <end position="98"/>
    </location>
</feature>
<organism evidence="2 3">
    <name type="scientific">Clostridium perfringens</name>
    <dbReference type="NCBI Taxonomy" id="1502"/>
    <lineage>
        <taxon>Bacteria</taxon>
        <taxon>Bacillati</taxon>
        <taxon>Bacillota</taxon>
        <taxon>Clostridia</taxon>
        <taxon>Eubacteriales</taxon>
        <taxon>Clostridiaceae</taxon>
        <taxon>Clostridium</taxon>
    </lineage>
</organism>